<dbReference type="GO" id="GO:0004519">
    <property type="term" value="F:endonuclease activity"/>
    <property type="evidence" value="ECO:0007669"/>
    <property type="project" value="UniProtKB-KW"/>
</dbReference>
<keyword evidence="11" id="KW-1185">Reference proteome</keyword>
<evidence type="ECO:0000256" key="3">
    <source>
        <dbReference type="ARBA" id="ARBA00022722"/>
    </source>
</evidence>
<evidence type="ECO:0000256" key="6">
    <source>
        <dbReference type="ARBA" id="ARBA00022918"/>
    </source>
</evidence>
<dbReference type="InterPro" id="IPR015095">
    <property type="entry name" value="AlkB_hom8_N"/>
</dbReference>
<dbReference type="GO" id="GO:0008168">
    <property type="term" value="F:methyltransferase activity"/>
    <property type="evidence" value="ECO:0007669"/>
    <property type="project" value="InterPro"/>
</dbReference>
<comment type="caution">
    <text evidence="10">The sequence shown here is derived from an EMBL/GenBank/DDBJ whole genome shotgun (WGS) entry which is preliminary data.</text>
</comment>
<dbReference type="FunFam" id="3.10.20.370:FF:000001">
    <property type="entry name" value="Retrovirus-related Pol polyprotein from transposon 17.6-like protein"/>
    <property type="match status" value="1"/>
</dbReference>
<dbReference type="InterPro" id="IPR041373">
    <property type="entry name" value="RT_RNaseH"/>
</dbReference>
<evidence type="ECO:0000256" key="5">
    <source>
        <dbReference type="ARBA" id="ARBA00022801"/>
    </source>
</evidence>
<dbReference type="InterPro" id="IPR050951">
    <property type="entry name" value="Retrovirus_Pol_polyprotein"/>
</dbReference>
<evidence type="ECO:0000256" key="4">
    <source>
        <dbReference type="ARBA" id="ARBA00022759"/>
    </source>
</evidence>
<sequence length="348" mass="39495">MGGKTERLSDRCSGIWKILPLERLTVDTARVTKQVAKTALKRPLATKWLRKKVEVVQSHKLLGVLIQDDLKWRSHILSLTKKATQRLYIIRVLRRNDLPPKDLLSVYTALIRSVLEYACPTRLPFGVAASPAIFQQTMDSTLSGINGVGSILYDLIVTGPNDNENLRNLENTVKRLDSMGVKLKKSKCVFMKPSVEYFAFVVDRHGIHPSPRDGEEKPVAYASRSLSASEQNYSMIEKEALAIVFGIKKFHQYLFGRRFSLLTDHRPLTFLLGPKRGIPVLAASRLQRWAIQLSAYQYDIEYRASKDHANADALSRLPRRTVEEPNDWSIEADQVNRVQMQRAPVTVS</sequence>
<keyword evidence="5" id="KW-0378">Hydrolase</keyword>
<evidence type="ECO:0000256" key="1">
    <source>
        <dbReference type="ARBA" id="ARBA00022679"/>
    </source>
</evidence>
<dbReference type="OrthoDB" id="5989411at2759"/>
<dbReference type="AlphaFoldDB" id="A0A2B4RFZ4"/>
<dbReference type="GO" id="GO:0003964">
    <property type="term" value="F:RNA-directed DNA polymerase activity"/>
    <property type="evidence" value="ECO:0007669"/>
    <property type="project" value="UniProtKB-KW"/>
</dbReference>
<reference evidence="11" key="1">
    <citation type="journal article" date="2017" name="bioRxiv">
        <title>Comparative analysis of the genomes of Stylophora pistillata and Acropora digitifera provides evidence for extensive differences between species of corals.</title>
        <authorList>
            <person name="Voolstra C.R."/>
            <person name="Li Y."/>
            <person name="Liew Y.J."/>
            <person name="Baumgarten S."/>
            <person name="Zoccola D."/>
            <person name="Flot J.-F."/>
            <person name="Tambutte S."/>
            <person name="Allemand D."/>
            <person name="Aranda M."/>
        </authorList>
    </citation>
    <scope>NUCLEOTIDE SEQUENCE [LARGE SCALE GENOMIC DNA]</scope>
</reference>
<organism evidence="10 11">
    <name type="scientific">Stylophora pistillata</name>
    <name type="common">Smooth cauliflower coral</name>
    <dbReference type="NCBI Taxonomy" id="50429"/>
    <lineage>
        <taxon>Eukaryota</taxon>
        <taxon>Metazoa</taxon>
        <taxon>Cnidaria</taxon>
        <taxon>Anthozoa</taxon>
        <taxon>Hexacorallia</taxon>
        <taxon>Scleractinia</taxon>
        <taxon>Astrocoeniina</taxon>
        <taxon>Pocilloporidae</taxon>
        <taxon>Stylophora</taxon>
    </lineage>
</organism>
<dbReference type="GO" id="GO:0016706">
    <property type="term" value="F:2-oxoglutarate-dependent dioxygenase activity"/>
    <property type="evidence" value="ECO:0007669"/>
    <property type="project" value="InterPro"/>
</dbReference>
<evidence type="ECO:0000259" key="8">
    <source>
        <dbReference type="Pfam" id="PF09004"/>
    </source>
</evidence>
<feature type="domain" description="Reverse transcriptase RNase H-like" evidence="9">
    <location>
        <begin position="212"/>
        <end position="296"/>
    </location>
</feature>
<dbReference type="Pfam" id="PF00078">
    <property type="entry name" value="RVT_1"/>
    <property type="match status" value="1"/>
</dbReference>
<dbReference type="CDD" id="cd09274">
    <property type="entry name" value="RNase_HI_RT_Ty3"/>
    <property type="match status" value="1"/>
</dbReference>
<evidence type="ECO:0000259" key="7">
    <source>
        <dbReference type="Pfam" id="PF00078"/>
    </source>
</evidence>
<gene>
    <name evidence="10" type="primary">pol</name>
    <name evidence="10" type="ORF">AWC38_SpisGene20604</name>
</gene>
<evidence type="ECO:0000313" key="11">
    <source>
        <dbReference type="Proteomes" id="UP000225706"/>
    </source>
</evidence>
<dbReference type="Gene3D" id="3.30.70.270">
    <property type="match status" value="1"/>
</dbReference>
<keyword evidence="6" id="KW-0695">RNA-directed DNA polymerase</keyword>
<dbReference type="InterPro" id="IPR043502">
    <property type="entry name" value="DNA/RNA_pol_sf"/>
</dbReference>
<dbReference type="GO" id="GO:0016787">
    <property type="term" value="F:hydrolase activity"/>
    <property type="evidence" value="ECO:0007669"/>
    <property type="project" value="UniProtKB-KW"/>
</dbReference>
<dbReference type="Pfam" id="PF09004">
    <property type="entry name" value="ALKBH8_N"/>
    <property type="match status" value="1"/>
</dbReference>
<keyword evidence="3" id="KW-0540">Nuclease</keyword>
<evidence type="ECO:0000259" key="9">
    <source>
        <dbReference type="Pfam" id="PF17917"/>
    </source>
</evidence>
<dbReference type="Proteomes" id="UP000225706">
    <property type="component" value="Unassembled WGS sequence"/>
</dbReference>
<dbReference type="PANTHER" id="PTHR37984:SF5">
    <property type="entry name" value="PROTEIN NYNRIN-LIKE"/>
    <property type="match status" value="1"/>
</dbReference>
<keyword evidence="2" id="KW-0548">Nucleotidyltransferase</keyword>
<evidence type="ECO:0000313" key="10">
    <source>
        <dbReference type="EMBL" id="PFX15182.1"/>
    </source>
</evidence>
<dbReference type="Pfam" id="PF17917">
    <property type="entry name" value="RT_RNaseH"/>
    <property type="match status" value="1"/>
</dbReference>
<feature type="domain" description="Alkylated DNA repair protein AlkB homologue 8 N-terminal" evidence="8">
    <location>
        <begin position="72"/>
        <end position="113"/>
    </location>
</feature>
<dbReference type="InterPro" id="IPR043128">
    <property type="entry name" value="Rev_trsase/Diguanyl_cyclase"/>
</dbReference>
<dbReference type="EMBL" id="LSMT01000676">
    <property type="protein sequence ID" value="PFX15182.1"/>
    <property type="molecule type" value="Genomic_DNA"/>
</dbReference>
<name>A0A2B4RFZ4_STYPI</name>
<accession>A0A2B4RFZ4</accession>
<feature type="domain" description="Reverse transcriptase" evidence="7">
    <location>
        <begin position="116"/>
        <end position="200"/>
    </location>
</feature>
<proteinExistence type="predicted"/>
<keyword evidence="1" id="KW-0808">Transferase</keyword>
<dbReference type="SUPFAM" id="SSF56672">
    <property type="entry name" value="DNA/RNA polymerases"/>
    <property type="match status" value="1"/>
</dbReference>
<dbReference type="PANTHER" id="PTHR37984">
    <property type="entry name" value="PROTEIN CBG26694"/>
    <property type="match status" value="1"/>
</dbReference>
<keyword evidence="4" id="KW-0255">Endonuclease</keyword>
<evidence type="ECO:0000256" key="2">
    <source>
        <dbReference type="ARBA" id="ARBA00022695"/>
    </source>
</evidence>
<dbReference type="InterPro" id="IPR000477">
    <property type="entry name" value="RT_dom"/>
</dbReference>
<protein>
    <submittedName>
        <fullName evidence="10">Retrovirus-related Pol polyprotein</fullName>
    </submittedName>
</protein>